<comment type="caution">
    <text evidence="1">The sequence shown here is derived from an EMBL/GenBank/DDBJ whole genome shotgun (WGS) entry which is preliminary data.</text>
</comment>
<dbReference type="RefSeq" id="WP_320422701.1">
    <property type="nucleotide sequence ID" value="NZ_JAXCLA010000003.1"/>
</dbReference>
<evidence type="ECO:0000313" key="1">
    <source>
        <dbReference type="EMBL" id="MDY0744789.1"/>
    </source>
</evidence>
<sequence length="239" mass="25861">MLSQTTQPGPLFSVGYGDAHIEASGPWMGAFDRRVFAACLELFRDDPLLTNGKSNEKQLTVYAFMQVLRVGYGVDMHQAVLTSLARLKSSSVIVTVKDTPYYVPTLVNSTVRTTGRLLGKDVLSVAIPEQVANLYGRALWSAVPRAALDAGKGIKSWLASFYSSHAKPYPIALNRLHELSGFKGALADFRIKLNKAIDALAELPEEDAARIAGNAGADVNTVEVHLANWATWPTAISNS</sequence>
<proteinExistence type="predicted"/>
<accession>A0ABU5DF64</accession>
<dbReference type="EMBL" id="JAXCLA010000003">
    <property type="protein sequence ID" value="MDY0744789.1"/>
    <property type="molecule type" value="Genomic_DNA"/>
</dbReference>
<keyword evidence="2" id="KW-1185">Reference proteome</keyword>
<organism evidence="1 2">
    <name type="scientific">Roseateles agri</name>
    <dbReference type="NCBI Taxonomy" id="3098619"/>
    <lineage>
        <taxon>Bacteria</taxon>
        <taxon>Pseudomonadati</taxon>
        <taxon>Pseudomonadota</taxon>
        <taxon>Betaproteobacteria</taxon>
        <taxon>Burkholderiales</taxon>
        <taxon>Sphaerotilaceae</taxon>
        <taxon>Roseateles</taxon>
    </lineage>
</organism>
<protein>
    <submittedName>
        <fullName evidence="1">Uncharacterized protein</fullName>
    </submittedName>
</protein>
<reference evidence="1 2" key="1">
    <citation type="submission" date="2023-11" db="EMBL/GenBank/DDBJ databases">
        <title>Paucibacter sp. nov., isolated from fresh soil in Korea.</title>
        <authorList>
            <person name="Le N.T.T."/>
        </authorList>
    </citation>
    <scope>NUCLEOTIDE SEQUENCE [LARGE SCALE GENOMIC DNA]</scope>
    <source>
        <strain evidence="1 2">R3-3</strain>
    </source>
</reference>
<name>A0ABU5DF64_9BURK</name>
<gene>
    <name evidence="1" type="ORF">SNE35_09735</name>
</gene>
<dbReference type="Proteomes" id="UP001285263">
    <property type="component" value="Unassembled WGS sequence"/>
</dbReference>
<evidence type="ECO:0000313" key="2">
    <source>
        <dbReference type="Proteomes" id="UP001285263"/>
    </source>
</evidence>